<dbReference type="InterPro" id="IPR000253">
    <property type="entry name" value="FHA_dom"/>
</dbReference>
<dbReference type="AlphaFoldDB" id="A0A813JE89"/>
<dbReference type="SMART" id="SM00240">
    <property type="entry name" value="FHA"/>
    <property type="match status" value="1"/>
</dbReference>
<name>A0A813JE89_POLGL</name>
<dbReference type="PROSITE" id="PS50006">
    <property type="entry name" value="FHA_DOMAIN"/>
    <property type="match status" value="1"/>
</dbReference>
<dbReference type="Gene3D" id="2.60.200.20">
    <property type="match status" value="1"/>
</dbReference>
<dbReference type="Proteomes" id="UP000626109">
    <property type="component" value="Unassembled WGS sequence"/>
</dbReference>
<reference evidence="3" key="1">
    <citation type="submission" date="2021-02" db="EMBL/GenBank/DDBJ databases">
        <authorList>
            <person name="Dougan E. K."/>
            <person name="Rhodes N."/>
            <person name="Thang M."/>
            <person name="Chan C."/>
        </authorList>
    </citation>
    <scope>NUCLEOTIDE SEQUENCE</scope>
</reference>
<gene>
    <name evidence="3" type="ORF">PGLA2088_LOCUS19114</name>
</gene>
<feature type="region of interest" description="Disordered" evidence="1">
    <location>
        <begin position="127"/>
        <end position="187"/>
    </location>
</feature>
<dbReference type="PANTHER" id="PTHR23308">
    <property type="entry name" value="NUCLEAR INHIBITOR OF PROTEIN PHOSPHATASE-1"/>
    <property type="match status" value="1"/>
</dbReference>
<evidence type="ECO:0000313" key="4">
    <source>
        <dbReference type="Proteomes" id="UP000626109"/>
    </source>
</evidence>
<organism evidence="3 4">
    <name type="scientific">Polarella glacialis</name>
    <name type="common">Dinoflagellate</name>
    <dbReference type="NCBI Taxonomy" id="89957"/>
    <lineage>
        <taxon>Eukaryota</taxon>
        <taxon>Sar</taxon>
        <taxon>Alveolata</taxon>
        <taxon>Dinophyceae</taxon>
        <taxon>Suessiales</taxon>
        <taxon>Suessiaceae</taxon>
        <taxon>Polarella</taxon>
    </lineage>
</organism>
<feature type="compositionally biased region" description="Polar residues" evidence="1">
    <location>
        <begin position="127"/>
        <end position="148"/>
    </location>
</feature>
<protein>
    <recommendedName>
        <fullName evidence="2">FHA domain-containing protein</fullName>
    </recommendedName>
</protein>
<dbReference type="SUPFAM" id="SSF49879">
    <property type="entry name" value="SMAD/FHA domain"/>
    <property type="match status" value="1"/>
</dbReference>
<evidence type="ECO:0000256" key="1">
    <source>
        <dbReference type="SAM" id="MobiDB-lite"/>
    </source>
</evidence>
<dbReference type="EMBL" id="CAJNNW010024919">
    <property type="protein sequence ID" value="CAE8674806.1"/>
    <property type="molecule type" value="Genomic_DNA"/>
</dbReference>
<feature type="domain" description="FHA" evidence="2">
    <location>
        <begin position="29"/>
        <end position="87"/>
    </location>
</feature>
<dbReference type="InterPro" id="IPR050923">
    <property type="entry name" value="Cell_Proc_Reg/RNA_Proc"/>
</dbReference>
<dbReference type="Pfam" id="PF00498">
    <property type="entry name" value="FHA"/>
    <property type="match status" value="1"/>
</dbReference>
<evidence type="ECO:0000313" key="3">
    <source>
        <dbReference type="EMBL" id="CAE8674806.1"/>
    </source>
</evidence>
<accession>A0A813JE89</accession>
<dbReference type="CDD" id="cd00060">
    <property type="entry name" value="FHA"/>
    <property type="match status" value="1"/>
</dbReference>
<comment type="caution">
    <text evidence="3">The sequence shown here is derived from an EMBL/GenBank/DDBJ whole genome shotgun (WGS) entry which is preliminary data.</text>
</comment>
<evidence type="ECO:0000259" key="2">
    <source>
        <dbReference type="PROSITE" id="PS50006"/>
    </source>
</evidence>
<sequence>MAVSIPAWSAIPEQCDFWLEGTCLKSGSVDVGKRRSYVIGSSLECDIQLVDASVMAEHAMLAHHRNGLAYLVDLGSDAGTSVDGIRLEPNALWRLKSGCSIVLGHAPALLLKGGQLLSHRELLRSARSSCGEQEGQGTAPKSRQNSELPSRKRSCAAVQEVMESTEANDEDKDLRPPPKRRRALPAGARVFFNDTVDEIEPDSGICGD</sequence>
<proteinExistence type="predicted"/>
<dbReference type="InterPro" id="IPR008984">
    <property type="entry name" value="SMAD_FHA_dom_sf"/>
</dbReference>